<dbReference type="AlphaFoldDB" id="A0A024TIF9"/>
<dbReference type="Gene3D" id="1.25.40.10">
    <property type="entry name" value="Tetratricopeptide repeat domain"/>
    <property type="match status" value="1"/>
</dbReference>
<dbReference type="PANTHER" id="PTHR11102">
    <property type="entry name" value="SEL-1-LIKE PROTEIN"/>
    <property type="match status" value="1"/>
</dbReference>
<dbReference type="RefSeq" id="XP_008877598.1">
    <property type="nucleotide sequence ID" value="XM_008879376.1"/>
</dbReference>
<sequence>MHRRSFATRAAAVIDEELKGVIDKLRSMGSEGAAVLITPSHVAKLAETTPPAKLYQMGQAIFENSTGNVMQSVLLWQAAAAKGHLNAKYSYAQCLKQGKGDLKPDPVAATTHFRQLFEANHAWGTYGYAEALNRGEGTKPNKSKAFELYLACAKADLPPAYMAVANMYASGEGVAKNPTEAFNWYHKAAEKGDAHAKSILGDWYFNGVHHVAQNIPLGLSLRQEAAMAGVPNALFNMGCLYRVGDHVEKDEAVAYQLFQKAATKGHGMAMFNVALMLHDGIGVAENKDAAKKWLEALAPHDIQAKELLRTMA</sequence>
<dbReference type="Pfam" id="PF08238">
    <property type="entry name" value="Sel1"/>
    <property type="match status" value="6"/>
</dbReference>
<organism evidence="2">
    <name type="scientific">Aphanomyces invadans</name>
    <dbReference type="NCBI Taxonomy" id="157072"/>
    <lineage>
        <taxon>Eukaryota</taxon>
        <taxon>Sar</taxon>
        <taxon>Stramenopiles</taxon>
        <taxon>Oomycota</taxon>
        <taxon>Saprolegniomycetes</taxon>
        <taxon>Saprolegniales</taxon>
        <taxon>Verrucalvaceae</taxon>
        <taxon>Aphanomyces</taxon>
    </lineage>
</organism>
<dbReference type="InterPro" id="IPR006597">
    <property type="entry name" value="Sel1-like"/>
</dbReference>
<evidence type="ECO:0008006" key="3">
    <source>
        <dbReference type="Google" id="ProtNLM"/>
    </source>
</evidence>
<evidence type="ECO:0000256" key="1">
    <source>
        <dbReference type="ARBA" id="ARBA00038101"/>
    </source>
</evidence>
<dbReference type="eggNOG" id="KOG1550">
    <property type="taxonomic scope" value="Eukaryota"/>
</dbReference>
<evidence type="ECO:0000313" key="2">
    <source>
        <dbReference type="EMBL" id="ETV93789.1"/>
    </source>
</evidence>
<dbReference type="SMART" id="SM00671">
    <property type="entry name" value="SEL1"/>
    <property type="match status" value="7"/>
</dbReference>
<gene>
    <name evidence="2" type="ORF">H310_12353</name>
</gene>
<dbReference type="SUPFAM" id="SSF81901">
    <property type="entry name" value="HCP-like"/>
    <property type="match status" value="2"/>
</dbReference>
<dbReference type="InterPro" id="IPR011990">
    <property type="entry name" value="TPR-like_helical_dom_sf"/>
</dbReference>
<proteinExistence type="inferred from homology"/>
<dbReference type="PANTHER" id="PTHR11102:SF160">
    <property type="entry name" value="ERAD-ASSOCIATED E3 UBIQUITIN-PROTEIN LIGASE COMPONENT HRD3"/>
    <property type="match status" value="1"/>
</dbReference>
<protein>
    <recommendedName>
        <fullName evidence="3">Death domain-containing protein</fullName>
    </recommendedName>
</protein>
<dbReference type="STRING" id="157072.A0A024TIF9"/>
<comment type="similarity">
    <text evidence="1">Belongs to the sel-1 family.</text>
</comment>
<dbReference type="OrthoDB" id="64419at2759"/>
<name>A0A024TIF9_9STRA</name>
<dbReference type="GeneID" id="20089403"/>
<reference evidence="2" key="1">
    <citation type="submission" date="2013-12" db="EMBL/GenBank/DDBJ databases">
        <title>The Genome Sequence of Aphanomyces invadans NJM9701.</title>
        <authorList>
            <consortium name="The Broad Institute Genomics Platform"/>
            <person name="Russ C."/>
            <person name="Tyler B."/>
            <person name="van West P."/>
            <person name="Dieguez-Uribeondo J."/>
            <person name="Young S.K."/>
            <person name="Zeng Q."/>
            <person name="Gargeya S."/>
            <person name="Fitzgerald M."/>
            <person name="Abouelleil A."/>
            <person name="Alvarado L."/>
            <person name="Chapman S.B."/>
            <person name="Gainer-Dewar J."/>
            <person name="Goldberg J."/>
            <person name="Griggs A."/>
            <person name="Gujja S."/>
            <person name="Hansen M."/>
            <person name="Howarth C."/>
            <person name="Imamovic A."/>
            <person name="Ireland A."/>
            <person name="Larimer J."/>
            <person name="McCowan C."/>
            <person name="Murphy C."/>
            <person name="Pearson M."/>
            <person name="Poon T.W."/>
            <person name="Priest M."/>
            <person name="Roberts A."/>
            <person name="Saif S."/>
            <person name="Shea T."/>
            <person name="Sykes S."/>
            <person name="Wortman J."/>
            <person name="Nusbaum C."/>
            <person name="Birren B."/>
        </authorList>
    </citation>
    <scope>NUCLEOTIDE SEQUENCE [LARGE SCALE GENOMIC DNA]</scope>
    <source>
        <strain evidence="2">NJM9701</strain>
    </source>
</reference>
<dbReference type="EMBL" id="KI913989">
    <property type="protein sequence ID" value="ETV93789.1"/>
    <property type="molecule type" value="Genomic_DNA"/>
</dbReference>
<accession>A0A024TIF9</accession>
<dbReference type="VEuPathDB" id="FungiDB:H310_12353"/>
<dbReference type="InterPro" id="IPR050767">
    <property type="entry name" value="Sel1_AlgK"/>
</dbReference>